<dbReference type="PANTHER" id="PTHR31414">
    <property type="entry name" value="TRANSMEMBRANE PROTEIN DDB_G0292058"/>
    <property type="match status" value="1"/>
</dbReference>
<keyword evidence="3" id="KW-1185">Reference proteome</keyword>
<dbReference type="PANTHER" id="PTHR31414:SF18">
    <property type="entry name" value="TRANSMEMBRANE PROTEIN-RELATED"/>
    <property type="match status" value="1"/>
</dbReference>
<keyword evidence="1" id="KW-1133">Transmembrane helix</keyword>
<dbReference type="STRING" id="3775.A0A1Q3DEB5"/>
<keyword evidence="1" id="KW-0812">Transmembrane</keyword>
<dbReference type="InParanoid" id="A0A1Q3DEB5"/>
<reference evidence="3" key="1">
    <citation type="submission" date="2016-04" db="EMBL/GenBank/DDBJ databases">
        <title>Cephalotus genome sequencing.</title>
        <authorList>
            <person name="Fukushima K."/>
            <person name="Hasebe M."/>
            <person name="Fang X."/>
        </authorList>
    </citation>
    <scope>NUCLEOTIDE SEQUENCE [LARGE SCALE GENOMIC DNA]</scope>
    <source>
        <strain evidence="3">cv. St1</strain>
    </source>
</reference>
<evidence type="ECO:0000313" key="2">
    <source>
        <dbReference type="EMBL" id="GAV90608.1"/>
    </source>
</evidence>
<proteinExistence type="predicted"/>
<evidence type="ECO:0000256" key="1">
    <source>
        <dbReference type="SAM" id="Phobius"/>
    </source>
</evidence>
<organism evidence="2 3">
    <name type="scientific">Cephalotus follicularis</name>
    <name type="common">Albany pitcher plant</name>
    <dbReference type="NCBI Taxonomy" id="3775"/>
    <lineage>
        <taxon>Eukaryota</taxon>
        <taxon>Viridiplantae</taxon>
        <taxon>Streptophyta</taxon>
        <taxon>Embryophyta</taxon>
        <taxon>Tracheophyta</taxon>
        <taxon>Spermatophyta</taxon>
        <taxon>Magnoliopsida</taxon>
        <taxon>eudicotyledons</taxon>
        <taxon>Gunneridae</taxon>
        <taxon>Pentapetalae</taxon>
        <taxon>rosids</taxon>
        <taxon>fabids</taxon>
        <taxon>Oxalidales</taxon>
        <taxon>Cephalotaceae</taxon>
        <taxon>Cephalotus</taxon>
    </lineage>
</organism>
<dbReference type="EMBL" id="BDDD01006429">
    <property type="protein sequence ID" value="GAV90608.1"/>
    <property type="molecule type" value="Genomic_DNA"/>
</dbReference>
<feature type="non-terminal residue" evidence="2">
    <location>
        <position position="1"/>
    </location>
</feature>
<feature type="transmembrane region" description="Helical" evidence="1">
    <location>
        <begin position="479"/>
        <end position="500"/>
    </location>
</feature>
<feature type="transmembrane region" description="Helical" evidence="1">
    <location>
        <begin position="248"/>
        <end position="269"/>
    </location>
</feature>
<name>A0A1Q3DEB5_CEPFO</name>
<dbReference type="FunCoup" id="A0A1Q3DEB5">
    <property type="interactions" value="55"/>
</dbReference>
<dbReference type="AlphaFoldDB" id="A0A1Q3DEB5"/>
<protein>
    <submittedName>
        <fullName evidence="2">Uncharacterized protein</fullName>
    </submittedName>
</protein>
<dbReference type="OrthoDB" id="1922814at2759"/>
<feature type="transmembrane region" description="Helical" evidence="1">
    <location>
        <begin position="12"/>
        <end position="33"/>
    </location>
</feature>
<feature type="transmembrane region" description="Helical" evidence="1">
    <location>
        <begin position="95"/>
        <end position="122"/>
    </location>
</feature>
<feature type="transmembrane region" description="Helical" evidence="1">
    <location>
        <begin position="281"/>
        <end position="303"/>
    </location>
</feature>
<keyword evidence="1" id="KW-0472">Membrane</keyword>
<comment type="caution">
    <text evidence="2">The sequence shown here is derived from an EMBL/GenBank/DDBJ whole genome shotgun (WGS) entry which is preliminary data.</text>
</comment>
<feature type="transmembrane region" description="Helical" evidence="1">
    <location>
        <begin position="143"/>
        <end position="162"/>
    </location>
</feature>
<accession>A0A1Q3DEB5</accession>
<dbReference type="InterPro" id="IPR040283">
    <property type="entry name" value="DDB_G0292058-like"/>
</dbReference>
<evidence type="ECO:0000313" key="3">
    <source>
        <dbReference type="Proteomes" id="UP000187406"/>
    </source>
</evidence>
<dbReference type="Proteomes" id="UP000187406">
    <property type="component" value="Unassembled WGS sequence"/>
</dbReference>
<dbReference type="GO" id="GO:0016020">
    <property type="term" value="C:membrane"/>
    <property type="evidence" value="ECO:0007669"/>
    <property type="project" value="TreeGrafter"/>
</dbReference>
<gene>
    <name evidence="2" type="ORF">CFOL_v3_34017</name>
</gene>
<sequence>DRLKMVSTHDTHLVVPLIFIIVVLSLNFIQAAGLTFSLSSSLPGRILLQTDNVSQPLTQPDDTVRVDPLDSFKKYRGGYDITNKHYWSSVIFTGIYGYAIGFLWLLGGIVLGGFLLSTMYCFKGKGKLKKRSLCYKQCNLWPILLAIFFTVLAIAAAGLVLGGNARFNSQARTVVNIIIETANEASETIHNTTGAMRNIVDNLGTSNDSREDASGFLISTSEKLDVEAADIERQARKNRHLIDKGLKIVYAITTVTVVLNLIAVIGLSVSGVLRLTRAFHMLIILCWFLTVLCWVFFGLYFFLHKFSSDTCTALENFQENPSNNSLSSILPCDELLAEKSILYDVSSGIYDLVNEVNANISHLQKTTDLSIAYVCNPFSPPPEHQYQPENCPANTIRIGDIPKVLQIFTCSDANNGSCKEGEFISYSEYKTVVAYTSSIQTLLNAYPGMEDLIECQSVKNAFSEILLKHCQPLKRYVHMVWSALLFLSLIMMVSVLIWAAQAHHEQELHSLQSSVKPHYTTACGLEVETTKIVKDNKSSSNSV</sequence>